<gene>
    <name evidence="1" type="ORF">A2209_04410</name>
</gene>
<sequence>MGMFIRFITIPKTNPHKGAVQRKPKVSDPVRIQDTMSKAASHTSAAAQPLRESPIYLVIKAITSIEATSNNQFIFASFLSAHLNGAEYSLLHSHENYGIMGIFPRPYQGLELSPARI</sequence>
<name>A0A1F7KAM6_9BACT</name>
<proteinExistence type="predicted"/>
<dbReference type="EMBL" id="MGBG01000013">
    <property type="protein sequence ID" value="OGK64911.1"/>
    <property type="molecule type" value="Genomic_DNA"/>
</dbReference>
<accession>A0A1F7KAM6</accession>
<evidence type="ECO:0000313" key="2">
    <source>
        <dbReference type="Proteomes" id="UP000178450"/>
    </source>
</evidence>
<reference evidence="1 2" key="1">
    <citation type="journal article" date="2016" name="Nat. Commun.">
        <title>Thousands of microbial genomes shed light on interconnected biogeochemical processes in an aquifer system.</title>
        <authorList>
            <person name="Anantharaman K."/>
            <person name="Brown C.T."/>
            <person name="Hug L.A."/>
            <person name="Sharon I."/>
            <person name="Castelle C.J."/>
            <person name="Probst A.J."/>
            <person name="Thomas B.C."/>
            <person name="Singh A."/>
            <person name="Wilkins M.J."/>
            <person name="Karaoz U."/>
            <person name="Brodie E.L."/>
            <person name="Williams K.H."/>
            <person name="Hubbard S.S."/>
            <person name="Banfield J.F."/>
        </authorList>
    </citation>
    <scope>NUCLEOTIDE SEQUENCE [LARGE SCALE GENOMIC DNA]</scope>
</reference>
<organism evidence="1 2">
    <name type="scientific">Candidatus Roizmanbacteria bacterium RIFOXYA1_FULL_41_12</name>
    <dbReference type="NCBI Taxonomy" id="1802082"/>
    <lineage>
        <taxon>Bacteria</taxon>
        <taxon>Candidatus Roizmaniibacteriota</taxon>
    </lineage>
</organism>
<evidence type="ECO:0000313" key="1">
    <source>
        <dbReference type="EMBL" id="OGK64911.1"/>
    </source>
</evidence>
<comment type="caution">
    <text evidence="1">The sequence shown here is derived from an EMBL/GenBank/DDBJ whole genome shotgun (WGS) entry which is preliminary data.</text>
</comment>
<dbReference type="AlphaFoldDB" id="A0A1F7KAM6"/>
<dbReference type="Proteomes" id="UP000178450">
    <property type="component" value="Unassembled WGS sequence"/>
</dbReference>
<protein>
    <submittedName>
        <fullName evidence="1">Uncharacterized protein</fullName>
    </submittedName>
</protein>